<keyword evidence="2" id="KW-1185">Reference proteome</keyword>
<reference evidence="1" key="2">
    <citation type="submission" date="2020-06" db="EMBL/GenBank/DDBJ databases">
        <title>Helianthus annuus Genome sequencing and assembly Release 2.</title>
        <authorList>
            <person name="Gouzy J."/>
            <person name="Langlade N."/>
            <person name="Munos S."/>
        </authorList>
    </citation>
    <scope>NUCLEOTIDE SEQUENCE</scope>
    <source>
        <tissue evidence="1">Leaves</tissue>
    </source>
</reference>
<protein>
    <submittedName>
        <fullName evidence="1">Uncharacterized protein</fullName>
    </submittedName>
</protein>
<gene>
    <name evidence="1" type="ORF">HanXRQr2_Chr17g0820421</name>
</gene>
<evidence type="ECO:0000313" key="1">
    <source>
        <dbReference type="EMBL" id="KAF5756904.1"/>
    </source>
</evidence>
<dbReference type="AlphaFoldDB" id="A0A9K3DLM3"/>
<accession>A0A9K3DLM3</accession>
<organism evidence="1 2">
    <name type="scientific">Helianthus annuus</name>
    <name type="common">Common sunflower</name>
    <dbReference type="NCBI Taxonomy" id="4232"/>
    <lineage>
        <taxon>Eukaryota</taxon>
        <taxon>Viridiplantae</taxon>
        <taxon>Streptophyta</taxon>
        <taxon>Embryophyta</taxon>
        <taxon>Tracheophyta</taxon>
        <taxon>Spermatophyta</taxon>
        <taxon>Magnoliopsida</taxon>
        <taxon>eudicotyledons</taxon>
        <taxon>Gunneridae</taxon>
        <taxon>Pentapetalae</taxon>
        <taxon>asterids</taxon>
        <taxon>campanulids</taxon>
        <taxon>Asterales</taxon>
        <taxon>Asteraceae</taxon>
        <taxon>Asteroideae</taxon>
        <taxon>Heliantheae alliance</taxon>
        <taxon>Heliantheae</taxon>
        <taxon>Helianthus</taxon>
    </lineage>
</organism>
<proteinExistence type="predicted"/>
<comment type="caution">
    <text evidence="1">The sequence shown here is derived from an EMBL/GenBank/DDBJ whole genome shotgun (WGS) entry which is preliminary data.</text>
</comment>
<dbReference type="Gramene" id="mRNA:HanXRQr2_Chr17g0820421">
    <property type="protein sequence ID" value="mRNA:HanXRQr2_Chr17g0820421"/>
    <property type="gene ID" value="HanXRQr2_Chr17g0820421"/>
</dbReference>
<evidence type="ECO:0000313" key="2">
    <source>
        <dbReference type="Proteomes" id="UP000215914"/>
    </source>
</evidence>
<dbReference type="EMBL" id="MNCJ02000332">
    <property type="protein sequence ID" value="KAF5756904.1"/>
    <property type="molecule type" value="Genomic_DNA"/>
</dbReference>
<name>A0A9K3DLM3_HELAN</name>
<reference evidence="1" key="1">
    <citation type="journal article" date="2017" name="Nature">
        <title>The sunflower genome provides insights into oil metabolism, flowering and Asterid evolution.</title>
        <authorList>
            <person name="Badouin H."/>
            <person name="Gouzy J."/>
            <person name="Grassa C.J."/>
            <person name="Murat F."/>
            <person name="Staton S.E."/>
            <person name="Cottret L."/>
            <person name="Lelandais-Briere C."/>
            <person name="Owens G.L."/>
            <person name="Carrere S."/>
            <person name="Mayjonade B."/>
            <person name="Legrand L."/>
            <person name="Gill N."/>
            <person name="Kane N.C."/>
            <person name="Bowers J.E."/>
            <person name="Hubner S."/>
            <person name="Bellec A."/>
            <person name="Berard A."/>
            <person name="Berges H."/>
            <person name="Blanchet N."/>
            <person name="Boniface M.C."/>
            <person name="Brunel D."/>
            <person name="Catrice O."/>
            <person name="Chaidir N."/>
            <person name="Claudel C."/>
            <person name="Donnadieu C."/>
            <person name="Faraut T."/>
            <person name="Fievet G."/>
            <person name="Helmstetter N."/>
            <person name="King M."/>
            <person name="Knapp S.J."/>
            <person name="Lai Z."/>
            <person name="Le Paslier M.C."/>
            <person name="Lippi Y."/>
            <person name="Lorenzon L."/>
            <person name="Mandel J.R."/>
            <person name="Marage G."/>
            <person name="Marchand G."/>
            <person name="Marquand E."/>
            <person name="Bret-Mestries E."/>
            <person name="Morien E."/>
            <person name="Nambeesan S."/>
            <person name="Nguyen T."/>
            <person name="Pegot-Espagnet P."/>
            <person name="Pouilly N."/>
            <person name="Raftis F."/>
            <person name="Sallet E."/>
            <person name="Schiex T."/>
            <person name="Thomas J."/>
            <person name="Vandecasteele C."/>
            <person name="Vares D."/>
            <person name="Vear F."/>
            <person name="Vautrin S."/>
            <person name="Crespi M."/>
            <person name="Mangin B."/>
            <person name="Burke J.M."/>
            <person name="Salse J."/>
            <person name="Munos S."/>
            <person name="Vincourt P."/>
            <person name="Rieseberg L.H."/>
            <person name="Langlade N.B."/>
        </authorList>
    </citation>
    <scope>NUCLEOTIDE SEQUENCE</scope>
    <source>
        <tissue evidence="1">Leaves</tissue>
    </source>
</reference>
<dbReference type="Proteomes" id="UP000215914">
    <property type="component" value="Unassembled WGS sequence"/>
</dbReference>
<sequence>MGFGCYVRDALCVVDFASGADGAPWCSLVPVVPPLCPVVPIEKLSDQGVSSFVSFGTDNTKLFSPTFDLDDGVLGSDDTKNVYFFDDGVARMVEGRFLNPQPHFAASDVRKI</sequence>